<dbReference type="InterPro" id="IPR002204">
    <property type="entry name" value="3-OH-isobutyrate_DH-rel_CS"/>
</dbReference>
<dbReference type="SUPFAM" id="SSF48179">
    <property type="entry name" value="6-phosphogluconate dehydrogenase C-terminal domain-like"/>
    <property type="match status" value="1"/>
</dbReference>
<dbReference type="Gene3D" id="1.10.1040.10">
    <property type="entry name" value="N-(1-d-carboxylethyl)-l-norvaline Dehydrogenase, domain 2"/>
    <property type="match status" value="1"/>
</dbReference>
<dbReference type="Proteomes" id="UP000547510">
    <property type="component" value="Unassembled WGS sequence"/>
</dbReference>
<dbReference type="PANTHER" id="PTHR43580:SF2">
    <property type="entry name" value="CYTOKINE-LIKE NUCLEAR FACTOR N-PAC"/>
    <property type="match status" value="1"/>
</dbReference>
<keyword evidence="2 7" id="KW-0560">Oxidoreductase</keyword>
<dbReference type="EC" id="1.1.1.31" evidence="7"/>
<dbReference type="GO" id="GO:0016054">
    <property type="term" value="P:organic acid catabolic process"/>
    <property type="evidence" value="ECO:0007669"/>
    <property type="project" value="UniProtKB-ARBA"/>
</dbReference>
<accession>A0A841CLQ8</accession>
<sequence>MTTGFIGLGVMGQPMALNLARSGAPLVVWNRTAARCEPVAAAGARVAAGPSEVFAEAEVVLLMLADENAVDTVLARGTPDFGSRCHGRTVVQMGTMPATYSAALAAEVAAAGGTYVEAPVSGSRGPAEAGTLVAMVSGADVEQLRPVLAPMCAEVVDCGPVPGALLMKFAVNLYLITMVTGLAESYAFAEANKLDPALLTRILDAGPMASQVSRAKAAKLLDGDFTVQAAALDVLKNNRLIAEAARAAGVASPLLDVCHALFGETVSLGHGAEDMAAVLRAIRARSGT</sequence>
<dbReference type="InterPro" id="IPR013328">
    <property type="entry name" value="6PGD_dom2"/>
</dbReference>
<evidence type="ECO:0000256" key="1">
    <source>
        <dbReference type="ARBA" id="ARBA00009080"/>
    </source>
</evidence>
<evidence type="ECO:0000256" key="3">
    <source>
        <dbReference type="ARBA" id="ARBA00023027"/>
    </source>
</evidence>
<dbReference type="PIRSF" id="PIRSF000103">
    <property type="entry name" value="HIBADH"/>
    <property type="match status" value="1"/>
</dbReference>
<dbReference type="GO" id="GO:0050661">
    <property type="term" value="F:NADP binding"/>
    <property type="evidence" value="ECO:0007669"/>
    <property type="project" value="InterPro"/>
</dbReference>
<dbReference type="Gene3D" id="3.40.50.720">
    <property type="entry name" value="NAD(P)-binding Rossmann-like Domain"/>
    <property type="match status" value="1"/>
</dbReference>
<organism evidence="7 8">
    <name type="scientific">Saccharothrix tamanrassetensis</name>
    <dbReference type="NCBI Taxonomy" id="1051531"/>
    <lineage>
        <taxon>Bacteria</taxon>
        <taxon>Bacillati</taxon>
        <taxon>Actinomycetota</taxon>
        <taxon>Actinomycetes</taxon>
        <taxon>Pseudonocardiales</taxon>
        <taxon>Pseudonocardiaceae</taxon>
        <taxon>Saccharothrix</taxon>
    </lineage>
</organism>
<keyword evidence="8" id="KW-1185">Reference proteome</keyword>
<dbReference type="GO" id="GO:0051287">
    <property type="term" value="F:NAD binding"/>
    <property type="evidence" value="ECO:0007669"/>
    <property type="project" value="InterPro"/>
</dbReference>
<dbReference type="InterPro" id="IPR006115">
    <property type="entry name" value="6PGDH_NADP-bd"/>
</dbReference>
<name>A0A841CLQ8_9PSEU</name>
<feature type="domain" description="6-phosphogluconate dehydrogenase NADP-binding" evidence="5">
    <location>
        <begin position="3"/>
        <end position="158"/>
    </location>
</feature>
<dbReference type="InterPro" id="IPR036291">
    <property type="entry name" value="NAD(P)-bd_dom_sf"/>
</dbReference>
<dbReference type="PANTHER" id="PTHR43580">
    <property type="entry name" value="OXIDOREDUCTASE GLYR1-RELATED"/>
    <property type="match status" value="1"/>
</dbReference>
<dbReference type="GO" id="GO:0008442">
    <property type="term" value="F:3-hydroxyisobutyrate dehydrogenase activity"/>
    <property type="evidence" value="ECO:0007669"/>
    <property type="project" value="UniProtKB-EC"/>
</dbReference>
<protein>
    <submittedName>
        <fullName evidence="7">3-hydroxyisobutyrate dehydrogenase</fullName>
        <ecNumber evidence="7">1.1.1.31</ecNumber>
    </submittedName>
</protein>
<evidence type="ECO:0000256" key="4">
    <source>
        <dbReference type="PIRSR" id="PIRSR000103-1"/>
    </source>
</evidence>
<proteinExistence type="inferred from homology"/>
<dbReference type="InterPro" id="IPR051265">
    <property type="entry name" value="HIBADH-related_NP60_sf"/>
</dbReference>
<reference evidence="7 8" key="1">
    <citation type="submission" date="2020-08" db="EMBL/GenBank/DDBJ databases">
        <title>Genomic Encyclopedia of Type Strains, Phase III (KMG-III): the genomes of soil and plant-associated and newly described type strains.</title>
        <authorList>
            <person name="Whitman W."/>
        </authorList>
    </citation>
    <scope>NUCLEOTIDE SEQUENCE [LARGE SCALE GENOMIC DNA]</scope>
    <source>
        <strain evidence="7 8">CECT 8640</strain>
    </source>
</reference>
<evidence type="ECO:0000256" key="2">
    <source>
        <dbReference type="ARBA" id="ARBA00023002"/>
    </source>
</evidence>
<evidence type="ECO:0000313" key="7">
    <source>
        <dbReference type="EMBL" id="MBB5958040.1"/>
    </source>
</evidence>
<dbReference type="AlphaFoldDB" id="A0A841CLQ8"/>
<evidence type="ECO:0000259" key="5">
    <source>
        <dbReference type="Pfam" id="PF03446"/>
    </source>
</evidence>
<dbReference type="Pfam" id="PF14833">
    <property type="entry name" value="NAD_binding_11"/>
    <property type="match status" value="1"/>
</dbReference>
<dbReference type="InterPro" id="IPR008927">
    <property type="entry name" value="6-PGluconate_DH-like_C_sf"/>
</dbReference>
<feature type="active site" evidence="4">
    <location>
        <position position="168"/>
    </location>
</feature>
<evidence type="ECO:0000259" key="6">
    <source>
        <dbReference type="Pfam" id="PF14833"/>
    </source>
</evidence>
<dbReference type="Pfam" id="PF03446">
    <property type="entry name" value="NAD_binding_2"/>
    <property type="match status" value="1"/>
</dbReference>
<dbReference type="InterPro" id="IPR015815">
    <property type="entry name" value="HIBADH-related"/>
</dbReference>
<dbReference type="RefSeq" id="WP_184693665.1">
    <property type="nucleotide sequence ID" value="NZ_JACHJN010000007.1"/>
</dbReference>
<keyword evidence="3" id="KW-0520">NAD</keyword>
<evidence type="ECO:0000313" key="8">
    <source>
        <dbReference type="Proteomes" id="UP000547510"/>
    </source>
</evidence>
<gene>
    <name evidence="7" type="ORF">FHS29_004648</name>
</gene>
<comment type="caution">
    <text evidence="7">The sequence shown here is derived from an EMBL/GenBank/DDBJ whole genome shotgun (WGS) entry which is preliminary data.</text>
</comment>
<dbReference type="InterPro" id="IPR029154">
    <property type="entry name" value="HIBADH-like_NADP-bd"/>
</dbReference>
<dbReference type="PROSITE" id="PS00895">
    <property type="entry name" value="3_HYDROXYISOBUT_DH"/>
    <property type="match status" value="1"/>
</dbReference>
<dbReference type="EMBL" id="JACHJN010000007">
    <property type="protein sequence ID" value="MBB5958040.1"/>
    <property type="molecule type" value="Genomic_DNA"/>
</dbReference>
<feature type="domain" description="3-hydroxyisobutyrate dehydrogenase-like NAD-binding" evidence="6">
    <location>
        <begin position="167"/>
        <end position="281"/>
    </location>
</feature>
<comment type="similarity">
    <text evidence="1">Belongs to the HIBADH-related family.</text>
</comment>
<dbReference type="SUPFAM" id="SSF51735">
    <property type="entry name" value="NAD(P)-binding Rossmann-fold domains"/>
    <property type="match status" value="1"/>
</dbReference>